<feature type="repeat" description="PPR" evidence="3">
    <location>
        <begin position="172"/>
        <end position="202"/>
    </location>
</feature>
<dbReference type="Gene3D" id="1.25.40.10">
    <property type="entry name" value="Tetratricopeptide repeat domain"/>
    <property type="match status" value="1"/>
</dbReference>
<keyword evidence="6" id="KW-1185">Reference proteome</keyword>
<dbReference type="PROSITE" id="PS51375">
    <property type="entry name" value="PPR"/>
    <property type="match status" value="1"/>
</dbReference>
<evidence type="ECO:0000313" key="6">
    <source>
        <dbReference type="Proteomes" id="UP000327157"/>
    </source>
</evidence>
<keyword evidence="2" id="KW-0677">Repeat</keyword>
<dbReference type="NCBIfam" id="TIGR00756">
    <property type="entry name" value="PPR"/>
    <property type="match status" value="1"/>
</dbReference>
<dbReference type="GO" id="GO:0003729">
    <property type="term" value="F:mRNA binding"/>
    <property type="evidence" value="ECO:0007669"/>
    <property type="project" value="TreeGrafter"/>
</dbReference>
<dbReference type="InterPro" id="IPR051114">
    <property type="entry name" value="Mito_RNA_Proc_CCM1"/>
</dbReference>
<dbReference type="OrthoDB" id="185373at2759"/>
<accession>A0A5N5FIQ4</accession>
<name>A0A5N5FIQ4_9ROSA</name>
<evidence type="ECO:0000256" key="4">
    <source>
        <dbReference type="SAM" id="MobiDB-lite"/>
    </source>
</evidence>
<dbReference type="AlphaFoldDB" id="A0A5N5FIQ4"/>
<comment type="caution">
    <text evidence="5">The sequence shown here is derived from an EMBL/GenBank/DDBJ whole genome shotgun (WGS) entry which is preliminary data.</text>
</comment>
<reference evidence="5 6" key="3">
    <citation type="submission" date="2019-11" db="EMBL/GenBank/DDBJ databases">
        <title>A de novo genome assembly of a pear dwarfing rootstock.</title>
        <authorList>
            <person name="Wang F."/>
            <person name="Wang J."/>
            <person name="Li S."/>
            <person name="Zhang Y."/>
            <person name="Fang M."/>
            <person name="Ma L."/>
            <person name="Zhao Y."/>
            <person name="Jiang S."/>
        </authorList>
    </citation>
    <scope>NUCLEOTIDE SEQUENCE [LARGE SCALE GENOMIC DNA]</scope>
    <source>
        <strain evidence="5">S2</strain>
        <tissue evidence="5">Leaf</tissue>
    </source>
</reference>
<dbReference type="InterPro" id="IPR011990">
    <property type="entry name" value="TPR-like_helical_dom_sf"/>
</dbReference>
<protein>
    <submittedName>
        <fullName evidence="5">Pentatricopeptide repeat-containing protein</fullName>
    </submittedName>
</protein>
<dbReference type="InterPro" id="IPR002885">
    <property type="entry name" value="PPR_rpt"/>
</dbReference>
<comment type="similarity">
    <text evidence="1">Belongs to the PPR family. P subfamily.</text>
</comment>
<evidence type="ECO:0000256" key="3">
    <source>
        <dbReference type="PROSITE-ProRule" id="PRU00708"/>
    </source>
</evidence>
<organism evidence="5 6">
    <name type="scientific">Pyrus ussuriensis x Pyrus communis</name>
    <dbReference type="NCBI Taxonomy" id="2448454"/>
    <lineage>
        <taxon>Eukaryota</taxon>
        <taxon>Viridiplantae</taxon>
        <taxon>Streptophyta</taxon>
        <taxon>Embryophyta</taxon>
        <taxon>Tracheophyta</taxon>
        <taxon>Spermatophyta</taxon>
        <taxon>Magnoliopsida</taxon>
        <taxon>eudicotyledons</taxon>
        <taxon>Gunneridae</taxon>
        <taxon>Pentapetalae</taxon>
        <taxon>rosids</taxon>
        <taxon>fabids</taxon>
        <taxon>Rosales</taxon>
        <taxon>Rosaceae</taxon>
        <taxon>Amygdaloideae</taxon>
        <taxon>Maleae</taxon>
        <taxon>Pyrus</taxon>
    </lineage>
</organism>
<dbReference type="Proteomes" id="UP000327157">
    <property type="component" value="Chromosome 10"/>
</dbReference>
<dbReference type="GO" id="GO:0005739">
    <property type="term" value="C:mitochondrion"/>
    <property type="evidence" value="ECO:0007669"/>
    <property type="project" value="TreeGrafter"/>
</dbReference>
<reference evidence="5 6" key="1">
    <citation type="submission" date="2019-09" db="EMBL/GenBank/DDBJ databases">
        <authorList>
            <person name="Ou C."/>
        </authorList>
    </citation>
    <scope>NUCLEOTIDE SEQUENCE [LARGE SCALE GENOMIC DNA]</scope>
    <source>
        <strain evidence="5">S2</strain>
        <tissue evidence="5">Leaf</tissue>
    </source>
</reference>
<dbReference type="GO" id="GO:0007005">
    <property type="term" value="P:mitochondrion organization"/>
    <property type="evidence" value="ECO:0007669"/>
    <property type="project" value="TreeGrafter"/>
</dbReference>
<evidence type="ECO:0000256" key="1">
    <source>
        <dbReference type="ARBA" id="ARBA00007626"/>
    </source>
</evidence>
<feature type="compositionally biased region" description="Low complexity" evidence="4">
    <location>
        <begin position="74"/>
        <end position="94"/>
    </location>
</feature>
<gene>
    <name evidence="5" type="ORF">D8674_002087</name>
</gene>
<reference evidence="6" key="2">
    <citation type="submission" date="2019-10" db="EMBL/GenBank/DDBJ databases">
        <title>A de novo genome assembly of a pear dwarfing rootstock.</title>
        <authorList>
            <person name="Wang F."/>
            <person name="Wang J."/>
            <person name="Li S."/>
            <person name="Zhang Y."/>
            <person name="Fang M."/>
            <person name="Ma L."/>
            <person name="Zhao Y."/>
            <person name="Jiang S."/>
        </authorList>
    </citation>
    <scope>NUCLEOTIDE SEQUENCE [LARGE SCALE GENOMIC DNA]</scope>
</reference>
<dbReference type="GO" id="GO:0006396">
    <property type="term" value="P:RNA processing"/>
    <property type="evidence" value="ECO:0007669"/>
    <property type="project" value="TreeGrafter"/>
</dbReference>
<dbReference type="Pfam" id="PF13041">
    <property type="entry name" value="PPR_2"/>
    <property type="match status" value="1"/>
</dbReference>
<dbReference type="PANTHER" id="PTHR47934:SF26">
    <property type="entry name" value="SMALL RIBOSOMAL SUBUNIT PROTEIN MS78 (RPPR3A)"/>
    <property type="match status" value="1"/>
</dbReference>
<feature type="region of interest" description="Disordered" evidence="4">
    <location>
        <begin position="63"/>
        <end position="95"/>
    </location>
</feature>
<evidence type="ECO:0000313" key="5">
    <source>
        <dbReference type="EMBL" id="KAB2601082.1"/>
    </source>
</evidence>
<proteinExistence type="inferred from homology"/>
<evidence type="ECO:0000256" key="2">
    <source>
        <dbReference type="ARBA" id="ARBA00022737"/>
    </source>
</evidence>
<dbReference type="PANTHER" id="PTHR47934">
    <property type="entry name" value="PENTATRICOPEPTIDE REPEAT-CONTAINING PROTEIN PET309, MITOCHONDRIAL"/>
    <property type="match status" value="1"/>
</dbReference>
<dbReference type="EMBL" id="SMOL01000695">
    <property type="protein sequence ID" value="KAB2601082.1"/>
    <property type="molecule type" value="Genomic_DNA"/>
</dbReference>
<sequence length="269" mass="30521">MSFSRVLQPSFCTATQSNVISSRSIGVISTDLYKERNLKRLVEKFKKSSELYRFRTKLPFTRTPYAVSPPQNASSGSRRSWRTRSSTRTSPTRDSLSDWLRFTGNLACSRIPVFDEMPEKNCERTTFDKVDEVFRGVSQKLSIEPDVVSYNTVIKAAVSMVVEMEKKGVESDMITFNTIMNGLFANGQFLAAEKIWSRMKNVVPDVRSYNARLLGLASEKKTTRRGDLDIAFELGEEIFKRQCRLVDGLPNASRINDAKKIVRLGNTNT</sequence>